<dbReference type="Proteomes" id="UP001634007">
    <property type="component" value="Unassembled WGS sequence"/>
</dbReference>
<name>A0ABD3KQT7_EUCGL</name>
<accession>A0ABD3KQT7</accession>
<dbReference type="EMBL" id="JBJKBG010000004">
    <property type="protein sequence ID" value="KAL3741474.1"/>
    <property type="molecule type" value="Genomic_DNA"/>
</dbReference>
<keyword evidence="1" id="KW-1133">Transmembrane helix</keyword>
<dbReference type="AlphaFoldDB" id="A0ABD3KQT7"/>
<keyword evidence="1" id="KW-0812">Transmembrane</keyword>
<evidence type="ECO:0000313" key="3">
    <source>
        <dbReference type="Proteomes" id="UP001634007"/>
    </source>
</evidence>
<keyword evidence="3" id="KW-1185">Reference proteome</keyword>
<dbReference type="PANTHER" id="PTHR36063:SF3">
    <property type="entry name" value="PROTEIN, PUTATIVE-RELATED"/>
    <property type="match status" value="1"/>
</dbReference>
<evidence type="ECO:0000256" key="1">
    <source>
        <dbReference type="SAM" id="Phobius"/>
    </source>
</evidence>
<gene>
    <name evidence="2" type="ORF">ACJRO7_017020</name>
</gene>
<sequence length="76" mass="8998">MANDMRYMNNWGEVAPTLLLSYRRSSSSPRLETILEEGSEEFRLVVNKRMLFILPVLFSLISYFLLYRNALLENHK</sequence>
<dbReference type="PANTHER" id="PTHR36063">
    <property type="entry name" value="ARABIDOPSIS THALIANA GENOMIC DNA, CHROMOSOME 5, P1 CLONE:MOK16"/>
    <property type="match status" value="1"/>
</dbReference>
<comment type="caution">
    <text evidence="2">The sequence shown here is derived from an EMBL/GenBank/DDBJ whole genome shotgun (WGS) entry which is preliminary data.</text>
</comment>
<proteinExistence type="predicted"/>
<evidence type="ECO:0000313" key="2">
    <source>
        <dbReference type="EMBL" id="KAL3741474.1"/>
    </source>
</evidence>
<feature type="transmembrane region" description="Helical" evidence="1">
    <location>
        <begin position="50"/>
        <end position="67"/>
    </location>
</feature>
<keyword evidence="1" id="KW-0472">Membrane</keyword>
<protein>
    <submittedName>
        <fullName evidence="2">Uncharacterized protein</fullName>
    </submittedName>
</protein>
<organism evidence="2 3">
    <name type="scientific">Eucalyptus globulus</name>
    <name type="common">Tasmanian blue gum</name>
    <dbReference type="NCBI Taxonomy" id="34317"/>
    <lineage>
        <taxon>Eukaryota</taxon>
        <taxon>Viridiplantae</taxon>
        <taxon>Streptophyta</taxon>
        <taxon>Embryophyta</taxon>
        <taxon>Tracheophyta</taxon>
        <taxon>Spermatophyta</taxon>
        <taxon>Magnoliopsida</taxon>
        <taxon>eudicotyledons</taxon>
        <taxon>Gunneridae</taxon>
        <taxon>Pentapetalae</taxon>
        <taxon>rosids</taxon>
        <taxon>malvids</taxon>
        <taxon>Myrtales</taxon>
        <taxon>Myrtaceae</taxon>
        <taxon>Myrtoideae</taxon>
        <taxon>Eucalypteae</taxon>
        <taxon>Eucalyptus</taxon>
    </lineage>
</organism>
<reference evidence="2 3" key="1">
    <citation type="submission" date="2024-11" db="EMBL/GenBank/DDBJ databases">
        <title>Chromosome-level genome assembly of Eucalyptus globulus Labill. provides insights into its genome evolution.</title>
        <authorList>
            <person name="Li X."/>
        </authorList>
    </citation>
    <scope>NUCLEOTIDE SEQUENCE [LARGE SCALE GENOMIC DNA]</scope>
    <source>
        <strain evidence="2">CL2024</strain>
        <tissue evidence="2">Fresh tender leaves</tissue>
    </source>
</reference>